<reference evidence="1" key="1">
    <citation type="submission" date="2020-07" db="EMBL/GenBank/DDBJ databases">
        <title>Complete genome sequence of Streptomyces phage Sitrop.</title>
        <authorList>
            <person name="Portillo V.H."/>
            <person name="Diaz H."/>
            <person name="Clark J.D."/>
            <person name="Hernandez I."/>
            <person name="Liu M."/>
            <person name="Burrowes B."/>
        </authorList>
    </citation>
    <scope>NUCLEOTIDE SEQUENCE</scope>
</reference>
<dbReference type="Proteomes" id="UP000663341">
    <property type="component" value="Segment"/>
</dbReference>
<protein>
    <submittedName>
        <fullName evidence="1">Uncharacterized protein</fullName>
    </submittedName>
</protein>
<organism evidence="1 2">
    <name type="scientific">Streptomyces phage Sitrop</name>
    <dbReference type="NCBI Taxonomy" id="2767587"/>
    <lineage>
        <taxon>Viruses</taxon>
        <taxon>Duplodnaviria</taxon>
        <taxon>Heunggongvirae</taxon>
        <taxon>Uroviricota</taxon>
        <taxon>Caudoviricetes</taxon>
        <taxon>Arquatrovirinae</taxon>
        <taxon>Camvirus</taxon>
        <taxon>Camvirus sitrop</taxon>
    </lineage>
</organism>
<evidence type="ECO:0000313" key="2">
    <source>
        <dbReference type="Proteomes" id="UP000663341"/>
    </source>
</evidence>
<gene>
    <name evidence="1" type="ORF">CPT_Sitrop_075</name>
</gene>
<proteinExistence type="predicted"/>
<name>A0A873WEQ0_9CAUD</name>
<evidence type="ECO:0000313" key="1">
    <source>
        <dbReference type="EMBL" id="QPB09989.1"/>
    </source>
</evidence>
<keyword evidence="2" id="KW-1185">Reference proteome</keyword>
<sequence length="72" mass="7880">MSTQRTYSIDMNDTTNFLTVNVAEGVTRTPELDAKAVALKDAWADLLEEGGFVVYPSVTYTEVESTTTTVTL</sequence>
<dbReference type="EMBL" id="MT701598">
    <property type="protein sequence ID" value="QPB09989.1"/>
    <property type="molecule type" value="Genomic_DNA"/>
</dbReference>
<accession>A0A873WEQ0</accession>